<sequence length="417" mass="44840">MCMASVTSRCSRAGAEALRHGAQLAADAKDTIRSGALLLRGSPFALGWVAGWVTTEFPLHVVTGHALSRVSPPAIGRYGTAWAAQRADSTLAAALEESLGPDFRDLVAHPTGEPSEGERRGGLLPSGPRRRYAAQTSDISYGPGGREHLLDIWRRPDLAPGRRAPVLIQVPGGAWAVNGKRPQAYTLMSRMVQLGWICVSINYSKSPRCAFPAHVIDVKRAIAWVRENIADYGGDPDFIAITGGSAGAHLASLAALTPNDPAFQPGFENSDTTVQAVAPYYGVYDFTDLDNMHEMMLPFLEHFVMKTRYAEDPEQFKAASPISYVHRDAPPFFVLHGERDQLIPSAQARAFCDALRDAGADTVAYAELANAHHAFDITPTVRSRLTANAVADFLGVVYGRRTGSLLGSSRLSATSAS</sequence>
<dbReference type="InterPro" id="IPR049492">
    <property type="entry name" value="BD-FAE-like_dom"/>
</dbReference>
<dbReference type="KEGG" id="mbai:MB901379_03398"/>
<accession>A0A447GH83</accession>
<organism evidence="5 6">
    <name type="scientific">Mycobacterium basiliense</name>
    <dbReference type="NCBI Taxonomy" id="2094119"/>
    <lineage>
        <taxon>Bacteria</taxon>
        <taxon>Bacillati</taxon>
        <taxon>Actinomycetota</taxon>
        <taxon>Actinomycetes</taxon>
        <taxon>Mycobacteriales</taxon>
        <taxon>Mycobacteriaceae</taxon>
        <taxon>Mycobacterium</taxon>
    </lineage>
</organism>
<dbReference type="Pfam" id="PF20434">
    <property type="entry name" value="BD-FAE"/>
    <property type="match status" value="1"/>
</dbReference>
<evidence type="ECO:0000256" key="1">
    <source>
        <dbReference type="ARBA" id="ARBA00010515"/>
    </source>
</evidence>
<dbReference type="Proteomes" id="UP000269998">
    <property type="component" value="Chromosome"/>
</dbReference>
<dbReference type="GO" id="GO:0004806">
    <property type="term" value="F:triacylglycerol lipase activity"/>
    <property type="evidence" value="ECO:0007669"/>
    <property type="project" value="UniProtKB-EC"/>
</dbReference>
<protein>
    <submittedName>
        <fullName evidence="5">Lipase 2</fullName>
        <ecNumber evidence="5">3.1.1.3</ecNumber>
    </submittedName>
</protein>
<proteinExistence type="inferred from homology"/>
<dbReference type="AlphaFoldDB" id="A0A447GH83"/>
<comment type="similarity">
    <text evidence="1">Belongs to the 'GDXG' lipolytic enzyme family.</text>
</comment>
<dbReference type="RefSeq" id="WP_158019251.1">
    <property type="nucleotide sequence ID" value="NZ_CBCSKE010000013.1"/>
</dbReference>
<dbReference type="PANTHER" id="PTHR48081:SF33">
    <property type="entry name" value="KYNURENINE FORMAMIDASE"/>
    <property type="match status" value="1"/>
</dbReference>
<dbReference type="InterPro" id="IPR029058">
    <property type="entry name" value="AB_hydrolase_fold"/>
</dbReference>
<reference evidence="6" key="1">
    <citation type="submission" date="2018-02" db="EMBL/GenBank/DDBJ databases">
        <authorList>
            <person name="Seth-Smith MB H."/>
            <person name="Seth-Smith H."/>
        </authorList>
    </citation>
    <scope>NUCLEOTIDE SEQUENCE [LARGE SCALE GENOMIC DNA]</scope>
</reference>
<evidence type="ECO:0000256" key="2">
    <source>
        <dbReference type="ARBA" id="ARBA00022801"/>
    </source>
</evidence>
<dbReference type="EC" id="3.1.1.3" evidence="5"/>
<feature type="region of interest" description="Disordered" evidence="3">
    <location>
        <begin position="104"/>
        <end position="137"/>
    </location>
</feature>
<keyword evidence="6" id="KW-1185">Reference proteome</keyword>
<dbReference type="PANTHER" id="PTHR48081">
    <property type="entry name" value="AB HYDROLASE SUPERFAMILY PROTEIN C4A8.06C"/>
    <property type="match status" value="1"/>
</dbReference>
<evidence type="ECO:0000313" key="6">
    <source>
        <dbReference type="Proteomes" id="UP000269998"/>
    </source>
</evidence>
<evidence type="ECO:0000256" key="3">
    <source>
        <dbReference type="SAM" id="MobiDB-lite"/>
    </source>
</evidence>
<keyword evidence="2 5" id="KW-0378">Hydrolase</keyword>
<dbReference type="FunFam" id="3.40.50.1820:FF:000135">
    <property type="entry name" value="Esterase lipC"/>
    <property type="match status" value="1"/>
</dbReference>
<dbReference type="Gene3D" id="3.40.50.1820">
    <property type="entry name" value="alpha/beta hydrolase"/>
    <property type="match status" value="1"/>
</dbReference>
<dbReference type="EMBL" id="LR130759">
    <property type="protein sequence ID" value="VDM89815.1"/>
    <property type="molecule type" value="Genomic_DNA"/>
</dbReference>
<dbReference type="OrthoDB" id="9803828at2"/>
<evidence type="ECO:0000259" key="4">
    <source>
        <dbReference type="Pfam" id="PF20434"/>
    </source>
</evidence>
<evidence type="ECO:0000313" key="5">
    <source>
        <dbReference type="EMBL" id="VDM89815.1"/>
    </source>
</evidence>
<dbReference type="SUPFAM" id="SSF53474">
    <property type="entry name" value="alpha/beta-Hydrolases"/>
    <property type="match status" value="1"/>
</dbReference>
<gene>
    <name evidence="5" type="primary">lip2</name>
    <name evidence="5" type="ORF">MB901379_03398</name>
</gene>
<feature type="domain" description="BD-FAE-like" evidence="4">
    <location>
        <begin position="162"/>
        <end position="355"/>
    </location>
</feature>
<dbReference type="InterPro" id="IPR050300">
    <property type="entry name" value="GDXG_lipolytic_enzyme"/>
</dbReference>
<name>A0A447GH83_9MYCO</name>